<proteinExistence type="predicted"/>
<accession>A0A951UCZ1</accession>
<sequence>NNKLKLIKRSAYGFRNFENYRIRCLLNWHLSC</sequence>
<reference evidence="3" key="2">
    <citation type="journal article" date="2022" name="Microbiol. Resour. Announc.">
        <title>Metagenome Sequencing to Explore Phylogenomics of Terrestrial Cyanobacteria.</title>
        <authorList>
            <person name="Ward R.D."/>
            <person name="Stajich J.E."/>
            <person name="Johansen J.R."/>
            <person name="Huntemann M."/>
            <person name="Clum A."/>
            <person name="Foster B."/>
            <person name="Foster B."/>
            <person name="Roux S."/>
            <person name="Palaniappan K."/>
            <person name="Varghese N."/>
            <person name="Mukherjee S."/>
            <person name="Reddy T.B.K."/>
            <person name="Daum C."/>
            <person name="Copeland A."/>
            <person name="Chen I.A."/>
            <person name="Ivanova N.N."/>
            <person name="Kyrpides N.C."/>
            <person name="Shapiro N."/>
            <person name="Eloe-Fadrosh E.A."/>
            <person name="Pietrasiak N."/>
        </authorList>
    </citation>
    <scope>NUCLEOTIDE SEQUENCE</scope>
    <source>
        <strain evidence="3">CPER-KK1</strain>
    </source>
</reference>
<dbReference type="AlphaFoldDB" id="A0A951UCZ1"/>
<organism evidence="3 5">
    <name type="scientific">Symplocastrum torsivum CPER-KK1</name>
    <dbReference type="NCBI Taxonomy" id="450513"/>
    <lineage>
        <taxon>Bacteria</taxon>
        <taxon>Bacillati</taxon>
        <taxon>Cyanobacteriota</taxon>
        <taxon>Cyanophyceae</taxon>
        <taxon>Oscillatoriophycideae</taxon>
        <taxon>Oscillatoriales</taxon>
        <taxon>Microcoleaceae</taxon>
        <taxon>Symplocastrum</taxon>
    </lineage>
</organism>
<dbReference type="Pfam" id="PF01610">
    <property type="entry name" value="DDE_Tnp_ISL3"/>
    <property type="match status" value="1"/>
</dbReference>
<name>A0A951UCZ1_9CYAN</name>
<evidence type="ECO:0000313" key="3">
    <source>
        <dbReference type="EMBL" id="MBW4548938.1"/>
    </source>
</evidence>
<evidence type="ECO:0000313" key="2">
    <source>
        <dbReference type="EMBL" id="MBW4547306.1"/>
    </source>
</evidence>
<comment type="caution">
    <text evidence="3">The sequence shown here is derived from an EMBL/GenBank/DDBJ whole genome shotgun (WGS) entry which is preliminary data.</text>
</comment>
<dbReference type="EMBL" id="JAHHIF010000038">
    <property type="protein sequence ID" value="MBW4547306.1"/>
    <property type="molecule type" value="Genomic_DNA"/>
</dbReference>
<protein>
    <submittedName>
        <fullName evidence="3">Transposase</fullName>
    </submittedName>
</protein>
<reference evidence="3" key="1">
    <citation type="submission" date="2021-05" db="EMBL/GenBank/DDBJ databases">
        <authorList>
            <person name="Pietrasiak N."/>
            <person name="Ward R."/>
            <person name="Stajich J.E."/>
            <person name="Kurbessoian T."/>
        </authorList>
    </citation>
    <scope>NUCLEOTIDE SEQUENCE</scope>
    <source>
        <strain evidence="3">CPER-KK1</strain>
    </source>
</reference>
<evidence type="ECO:0000313" key="5">
    <source>
        <dbReference type="Proteomes" id="UP000753908"/>
    </source>
</evidence>
<dbReference type="EMBL" id="JAHHIF010000077">
    <property type="protein sequence ID" value="MBW4548938.1"/>
    <property type="molecule type" value="Genomic_DNA"/>
</dbReference>
<evidence type="ECO:0000313" key="4">
    <source>
        <dbReference type="EMBL" id="MBW4549016.1"/>
    </source>
</evidence>
<gene>
    <name evidence="2" type="ORF">KME25_23135</name>
    <name evidence="3" type="ORF">KME25_31725</name>
    <name evidence="4" type="ORF">KME25_32125</name>
</gene>
<feature type="domain" description="Transposase IS204/IS1001/IS1096/IS1165 DDE" evidence="1">
    <location>
        <begin position="1"/>
        <end position="23"/>
    </location>
</feature>
<dbReference type="InterPro" id="IPR002560">
    <property type="entry name" value="Transposase_DDE"/>
</dbReference>
<evidence type="ECO:0000259" key="1">
    <source>
        <dbReference type="Pfam" id="PF01610"/>
    </source>
</evidence>
<feature type="non-terminal residue" evidence="3">
    <location>
        <position position="1"/>
    </location>
</feature>
<dbReference type="Proteomes" id="UP000753908">
    <property type="component" value="Unassembled WGS sequence"/>
</dbReference>
<dbReference type="EMBL" id="JAHHIF010000079">
    <property type="protein sequence ID" value="MBW4549016.1"/>
    <property type="molecule type" value="Genomic_DNA"/>
</dbReference>